<sequence length="233" mass="27125">MLYGEIIVIKRSGVDGAHFPLTVKNCLFGRGKDCDIIIKLPNVSAEHCRIHVSDNKQVFLTNLSIDNPVLVNSSYFDKPIKLNHGDVFTIIDRSFRFDETEESMKSKLRNPDKDLNLNRPLIRIDDAPKSLKSKSKKKSKEEVKSRSKRRRMLKKQKYWKQREKEGENDNIDVVVENEKYEQIAGTKRKNSVDNFYVDMFKDPLFSNMVTYQKAKRLSLALKEKGQKNNDILE</sequence>
<dbReference type="AlphaFoldDB" id="A0A6J8DVV7"/>
<evidence type="ECO:0000313" key="4">
    <source>
        <dbReference type="Proteomes" id="UP000507470"/>
    </source>
</evidence>
<organism evidence="3 4">
    <name type="scientific">Mytilus coruscus</name>
    <name type="common">Sea mussel</name>
    <dbReference type="NCBI Taxonomy" id="42192"/>
    <lineage>
        <taxon>Eukaryota</taxon>
        <taxon>Metazoa</taxon>
        <taxon>Spiralia</taxon>
        <taxon>Lophotrochozoa</taxon>
        <taxon>Mollusca</taxon>
        <taxon>Bivalvia</taxon>
        <taxon>Autobranchia</taxon>
        <taxon>Pteriomorphia</taxon>
        <taxon>Mytilida</taxon>
        <taxon>Mytiloidea</taxon>
        <taxon>Mytilidae</taxon>
        <taxon>Mytilinae</taxon>
        <taxon>Mytilus</taxon>
    </lineage>
</organism>
<dbReference type="SUPFAM" id="SSF49879">
    <property type="entry name" value="SMAD/FHA domain"/>
    <property type="match status" value="1"/>
</dbReference>
<keyword evidence="4" id="KW-1185">Reference proteome</keyword>
<dbReference type="OrthoDB" id="6288785at2759"/>
<dbReference type="Proteomes" id="UP000507470">
    <property type="component" value="Unassembled WGS sequence"/>
</dbReference>
<feature type="domain" description="FHA" evidence="2">
    <location>
        <begin position="26"/>
        <end position="76"/>
    </location>
</feature>
<accession>A0A6J8DVV7</accession>
<dbReference type="PANTHER" id="PTHR21603">
    <property type="entry name" value="ANTIGEN KI-67-LIKE PROTEIN"/>
    <property type="match status" value="1"/>
</dbReference>
<dbReference type="GO" id="GO:0005634">
    <property type="term" value="C:nucleus"/>
    <property type="evidence" value="ECO:0007669"/>
    <property type="project" value="TreeGrafter"/>
</dbReference>
<evidence type="ECO:0000313" key="3">
    <source>
        <dbReference type="EMBL" id="CAC5411882.1"/>
    </source>
</evidence>
<dbReference type="Pfam" id="PF00498">
    <property type="entry name" value="FHA"/>
    <property type="match status" value="1"/>
</dbReference>
<dbReference type="InterPro" id="IPR008984">
    <property type="entry name" value="SMAD_FHA_dom_sf"/>
</dbReference>
<evidence type="ECO:0000256" key="1">
    <source>
        <dbReference type="SAM" id="MobiDB-lite"/>
    </source>
</evidence>
<dbReference type="GO" id="GO:0007088">
    <property type="term" value="P:regulation of mitotic nuclear division"/>
    <property type="evidence" value="ECO:0007669"/>
    <property type="project" value="TreeGrafter"/>
</dbReference>
<reference evidence="3 4" key="1">
    <citation type="submission" date="2020-06" db="EMBL/GenBank/DDBJ databases">
        <authorList>
            <person name="Li R."/>
            <person name="Bekaert M."/>
        </authorList>
    </citation>
    <scope>NUCLEOTIDE SEQUENCE [LARGE SCALE GENOMIC DNA]</scope>
    <source>
        <strain evidence="4">wild</strain>
    </source>
</reference>
<dbReference type="InterPro" id="IPR000253">
    <property type="entry name" value="FHA_dom"/>
</dbReference>
<dbReference type="CDD" id="cd22673">
    <property type="entry name" value="FHA_Ki67"/>
    <property type="match status" value="1"/>
</dbReference>
<dbReference type="GO" id="GO:0005694">
    <property type="term" value="C:chromosome"/>
    <property type="evidence" value="ECO:0007669"/>
    <property type="project" value="TreeGrafter"/>
</dbReference>
<proteinExistence type="predicted"/>
<feature type="compositionally biased region" description="Basic residues" evidence="1">
    <location>
        <begin position="146"/>
        <end position="159"/>
    </location>
</feature>
<name>A0A6J8DVV7_MYTCO</name>
<dbReference type="GO" id="GO:0051983">
    <property type="term" value="P:regulation of chromosome segregation"/>
    <property type="evidence" value="ECO:0007669"/>
    <property type="project" value="TreeGrafter"/>
</dbReference>
<dbReference type="PANTHER" id="PTHR21603:SF18">
    <property type="entry name" value="ANTIGEN KI-67-LIKE PROTEIN"/>
    <property type="match status" value="1"/>
</dbReference>
<protein>
    <submittedName>
        <fullName evidence="3">MKI67</fullName>
    </submittedName>
</protein>
<dbReference type="EMBL" id="CACVKT020007930">
    <property type="protein sequence ID" value="CAC5411882.1"/>
    <property type="molecule type" value="Genomic_DNA"/>
</dbReference>
<evidence type="ECO:0000259" key="2">
    <source>
        <dbReference type="PROSITE" id="PS50006"/>
    </source>
</evidence>
<dbReference type="SMART" id="SM00240">
    <property type="entry name" value="FHA"/>
    <property type="match status" value="1"/>
</dbReference>
<dbReference type="PROSITE" id="PS50006">
    <property type="entry name" value="FHA_DOMAIN"/>
    <property type="match status" value="1"/>
</dbReference>
<feature type="region of interest" description="Disordered" evidence="1">
    <location>
        <begin position="128"/>
        <end position="161"/>
    </location>
</feature>
<dbReference type="Gene3D" id="2.60.200.20">
    <property type="match status" value="1"/>
</dbReference>
<gene>
    <name evidence="3" type="ORF">MCOR_44923</name>
</gene>